<accession>A0AAE3SPQ4</accession>
<dbReference type="PROSITE" id="PS51257">
    <property type="entry name" value="PROKAR_LIPOPROTEIN"/>
    <property type="match status" value="1"/>
</dbReference>
<dbReference type="InterPro" id="IPR015943">
    <property type="entry name" value="WD40/YVTN_repeat-like_dom_sf"/>
</dbReference>
<keyword evidence="3" id="KW-1185">Reference proteome</keyword>
<dbReference type="Proteomes" id="UP001207116">
    <property type="component" value="Unassembled WGS sequence"/>
</dbReference>
<dbReference type="RefSeq" id="WP_266012500.1">
    <property type="nucleotide sequence ID" value="NZ_JAPFQP010000002.1"/>
</dbReference>
<feature type="chain" id="PRO_5042230445" description="Lipoprotein" evidence="1">
    <location>
        <begin position="22"/>
        <end position="548"/>
    </location>
</feature>
<dbReference type="AlphaFoldDB" id="A0AAE3SPQ4"/>
<comment type="caution">
    <text evidence="2">The sequence shown here is derived from an EMBL/GenBank/DDBJ whole genome shotgun (WGS) entry which is preliminary data.</text>
</comment>
<keyword evidence="1" id="KW-0732">Signal</keyword>
<reference evidence="2" key="1">
    <citation type="submission" date="2022-11" db="EMBL/GenBank/DDBJ databases">
        <title>The characterization of three novel Bacteroidetes species and genomic analysis of their roles in tidal elemental geochemical cycles.</title>
        <authorList>
            <person name="Ma K.-J."/>
        </authorList>
    </citation>
    <scope>NUCLEOTIDE SEQUENCE</scope>
    <source>
        <strain evidence="2">M415</strain>
    </source>
</reference>
<dbReference type="Gene3D" id="2.130.10.10">
    <property type="entry name" value="YVTN repeat-like/Quinoprotein amine dehydrogenase"/>
    <property type="match status" value="1"/>
</dbReference>
<organism evidence="2 3">
    <name type="scientific">Lentiprolixibacter aurantiacus</name>
    <dbReference type="NCBI Taxonomy" id="2993939"/>
    <lineage>
        <taxon>Bacteria</taxon>
        <taxon>Pseudomonadati</taxon>
        <taxon>Bacteroidota</taxon>
        <taxon>Flavobacteriia</taxon>
        <taxon>Flavobacteriales</taxon>
        <taxon>Flavobacteriaceae</taxon>
        <taxon>Lentiprolixibacter</taxon>
    </lineage>
</organism>
<evidence type="ECO:0008006" key="4">
    <source>
        <dbReference type="Google" id="ProtNLM"/>
    </source>
</evidence>
<feature type="signal peptide" evidence="1">
    <location>
        <begin position="1"/>
        <end position="21"/>
    </location>
</feature>
<evidence type="ECO:0000256" key="1">
    <source>
        <dbReference type="SAM" id="SignalP"/>
    </source>
</evidence>
<dbReference type="SUPFAM" id="SSF69322">
    <property type="entry name" value="Tricorn protease domain 2"/>
    <property type="match status" value="1"/>
</dbReference>
<name>A0AAE3SPQ4_9FLAO</name>
<gene>
    <name evidence="2" type="ORF">OO016_08660</name>
</gene>
<sequence>MYRKGLTVLLFAMLLATSCSDETTIFNDDLQQDLWVENSEDALSSSISFASSGVLDIYEDSGLGSKAASAGREEQAGDYPLNLVAQVRPPDDPSRGPLTSSHVFVENDYALVSYNTVGEEYFGAVDIINIKDPAKPRLVSRLLFPNADINALISENGYVYAAGGLDAEVSVTATSNSFVAKIPAPNGKIDVSAGITYGFQQGFNANDLRISGDKLLVTSGKEGSLTIYNKSDLSIVNEFPYFDLRSIALSEDRVALLDAGSGLKILDASFQLIKEIPISTDLGLASKKTIDFQGDRIIVAEAGKGAGVYSESTGNLIEYLPIAINPDGITADERVTNAVVSNENVVLMANGGAGLCLNEEKDGALRPYGVVQLEGSINYVQSKGDYIIAASGREGLQIIKLNRPSESLESRCSDLPMYSGSSKLFVPEGQQLEYKGAKRFNNINVSGSLLLCGTWTVLNNVSINEGGLFEYRGHLFTGQNSARKEVRVGQNATLRVEGSLTIYGDLILEDGASLEFLGDASRANIFGQVIRGANVQISGSFEDVRNKF</sequence>
<protein>
    <recommendedName>
        <fullName evidence="4">Lipoprotein</fullName>
    </recommendedName>
</protein>
<evidence type="ECO:0000313" key="2">
    <source>
        <dbReference type="EMBL" id="MCX2719672.1"/>
    </source>
</evidence>
<dbReference type="EMBL" id="JAPFQP010000002">
    <property type="protein sequence ID" value="MCX2719672.1"/>
    <property type="molecule type" value="Genomic_DNA"/>
</dbReference>
<proteinExistence type="predicted"/>
<evidence type="ECO:0000313" key="3">
    <source>
        <dbReference type="Proteomes" id="UP001207116"/>
    </source>
</evidence>